<dbReference type="EMBL" id="CP060696">
    <property type="protein sequence ID" value="QNO17319.1"/>
    <property type="molecule type" value="Genomic_DNA"/>
</dbReference>
<dbReference type="GO" id="GO:0022857">
    <property type="term" value="F:transmembrane transporter activity"/>
    <property type="evidence" value="ECO:0007669"/>
    <property type="project" value="UniProtKB-ARBA"/>
</dbReference>
<dbReference type="KEGG" id="caml:H6X83_10240"/>
<proteinExistence type="inferred from homology"/>
<gene>
    <name evidence="6" type="ORF">H6X83_10240</name>
</gene>
<dbReference type="AlphaFoldDB" id="A0A7G9WF57"/>
<evidence type="ECO:0000256" key="1">
    <source>
        <dbReference type="ARBA" id="ARBA00005417"/>
    </source>
</evidence>
<dbReference type="InterPro" id="IPR003593">
    <property type="entry name" value="AAA+_ATPase"/>
</dbReference>
<accession>A0A7G9WF57</accession>
<dbReference type="RefSeq" id="WP_212506387.1">
    <property type="nucleotide sequence ID" value="NZ_CP060696.1"/>
</dbReference>
<dbReference type="FunFam" id="3.40.50.300:FF:000032">
    <property type="entry name" value="Export ABC transporter ATP-binding protein"/>
    <property type="match status" value="1"/>
</dbReference>
<dbReference type="PROSITE" id="PS50893">
    <property type="entry name" value="ABC_TRANSPORTER_2"/>
    <property type="match status" value="1"/>
</dbReference>
<dbReference type="PROSITE" id="PS00211">
    <property type="entry name" value="ABC_TRANSPORTER_1"/>
    <property type="match status" value="1"/>
</dbReference>
<dbReference type="PANTHER" id="PTHR42798">
    <property type="entry name" value="LIPOPROTEIN-RELEASING SYSTEM ATP-BINDING PROTEIN LOLD"/>
    <property type="match status" value="1"/>
</dbReference>
<organism evidence="6 7">
    <name type="scientific">Caproicibacterium amylolyticum</name>
    <dbReference type="NCBI Taxonomy" id="2766537"/>
    <lineage>
        <taxon>Bacteria</taxon>
        <taxon>Bacillati</taxon>
        <taxon>Bacillota</taxon>
        <taxon>Clostridia</taxon>
        <taxon>Eubacteriales</taxon>
        <taxon>Oscillospiraceae</taxon>
        <taxon>Caproicibacterium</taxon>
    </lineage>
</organism>
<dbReference type="GO" id="GO:0016887">
    <property type="term" value="F:ATP hydrolysis activity"/>
    <property type="evidence" value="ECO:0007669"/>
    <property type="project" value="InterPro"/>
</dbReference>
<evidence type="ECO:0000313" key="7">
    <source>
        <dbReference type="Proteomes" id="UP000516046"/>
    </source>
</evidence>
<dbReference type="SMART" id="SM00382">
    <property type="entry name" value="AAA"/>
    <property type="match status" value="1"/>
</dbReference>
<dbReference type="CDD" id="cd03255">
    <property type="entry name" value="ABC_MJ0796_LolCDE_FtsE"/>
    <property type="match status" value="1"/>
</dbReference>
<evidence type="ECO:0000256" key="3">
    <source>
        <dbReference type="ARBA" id="ARBA00022741"/>
    </source>
</evidence>
<dbReference type="PANTHER" id="PTHR42798:SF6">
    <property type="entry name" value="CELL DIVISION ATP-BINDING PROTEIN FTSE"/>
    <property type="match status" value="1"/>
</dbReference>
<dbReference type="Pfam" id="PF00005">
    <property type="entry name" value="ABC_tran"/>
    <property type="match status" value="1"/>
</dbReference>
<evidence type="ECO:0000313" key="6">
    <source>
        <dbReference type="EMBL" id="QNO17319.1"/>
    </source>
</evidence>
<protein>
    <submittedName>
        <fullName evidence="6">ABC transporter ATP-binding protein</fullName>
    </submittedName>
</protein>
<keyword evidence="7" id="KW-1185">Reference proteome</keyword>
<feature type="domain" description="ABC transporter" evidence="5">
    <location>
        <begin position="3"/>
        <end position="222"/>
    </location>
</feature>
<comment type="similarity">
    <text evidence="1">Belongs to the ABC transporter superfamily.</text>
</comment>
<keyword evidence="2" id="KW-0813">Transport</keyword>
<dbReference type="Gene3D" id="3.40.50.300">
    <property type="entry name" value="P-loop containing nucleotide triphosphate hydrolases"/>
    <property type="match status" value="1"/>
</dbReference>
<dbReference type="SUPFAM" id="SSF52540">
    <property type="entry name" value="P-loop containing nucleoside triphosphate hydrolases"/>
    <property type="match status" value="1"/>
</dbReference>
<dbReference type="InterPro" id="IPR003439">
    <property type="entry name" value="ABC_transporter-like_ATP-bd"/>
</dbReference>
<dbReference type="InterPro" id="IPR017911">
    <property type="entry name" value="MacB-like_ATP-bd"/>
</dbReference>
<evidence type="ECO:0000256" key="4">
    <source>
        <dbReference type="ARBA" id="ARBA00022840"/>
    </source>
</evidence>
<sequence>MKILTEEIYRDYGEGETVVHALLPTSLTFQPGEKAAIIGASGSGKSTLLNLLGGLDTPTGGTVRYGEDDLYHMKADDLARFRRRHIGFVFQAYNLIPELTAEENILVPLLLDGQKKEAPFFSEIAEALGLQDRIAHYPDELSGGQQQRAAIARALIHHPDVLFCDEPTGNLDSKNSQEVMDYLFALSEKWSITLLVVTHDAKIAQRFPRVLTIKDGQVGGDLS</sequence>
<dbReference type="Proteomes" id="UP000516046">
    <property type="component" value="Chromosome"/>
</dbReference>
<dbReference type="InterPro" id="IPR017871">
    <property type="entry name" value="ABC_transporter-like_CS"/>
</dbReference>
<dbReference type="InterPro" id="IPR027417">
    <property type="entry name" value="P-loop_NTPase"/>
</dbReference>
<name>A0A7G9WF57_9FIRM</name>
<keyword evidence="3" id="KW-0547">Nucleotide-binding</keyword>
<evidence type="ECO:0000259" key="5">
    <source>
        <dbReference type="PROSITE" id="PS50893"/>
    </source>
</evidence>
<dbReference type="GO" id="GO:0005524">
    <property type="term" value="F:ATP binding"/>
    <property type="evidence" value="ECO:0007669"/>
    <property type="project" value="UniProtKB-KW"/>
</dbReference>
<evidence type="ECO:0000256" key="2">
    <source>
        <dbReference type="ARBA" id="ARBA00022448"/>
    </source>
</evidence>
<reference evidence="6 7" key="1">
    <citation type="submission" date="2020-08" db="EMBL/GenBank/DDBJ databases">
        <authorList>
            <person name="Ren C."/>
            <person name="Gu Y."/>
            <person name="Xu Y."/>
        </authorList>
    </citation>
    <scope>NUCLEOTIDE SEQUENCE [LARGE SCALE GENOMIC DNA]</scope>
    <source>
        <strain evidence="6 7">LBM18003</strain>
    </source>
</reference>
<keyword evidence="4 6" id="KW-0067">ATP-binding</keyword>
<dbReference type="GO" id="GO:0098796">
    <property type="term" value="C:membrane protein complex"/>
    <property type="evidence" value="ECO:0007669"/>
    <property type="project" value="UniProtKB-ARBA"/>
</dbReference>